<dbReference type="EMBL" id="SNRW01000348">
    <property type="protein sequence ID" value="KAA6401693.1"/>
    <property type="molecule type" value="Genomic_DNA"/>
</dbReference>
<protein>
    <submittedName>
        <fullName evidence="1">Uncharacterized protein</fullName>
    </submittedName>
</protein>
<evidence type="ECO:0000313" key="1">
    <source>
        <dbReference type="EMBL" id="KAA6401693.1"/>
    </source>
</evidence>
<dbReference type="Proteomes" id="UP000324800">
    <property type="component" value="Unassembled WGS sequence"/>
</dbReference>
<organism evidence="1 2">
    <name type="scientific">Streblomastix strix</name>
    <dbReference type="NCBI Taxonomy" id="222440"/>
    <lineage>
        <taxon>Eukaryota</taxon>
        <taxon>Metamonada</taxon>
        <taxon>Preaxostyla</taxon>
        <taxon>Oxymonadida</taxon>
        <taxon>Streblomastigidae</taxon>
        <taxon>Streblomastix</taxon>
    </lineage>
</organism>
<reference evidence="1 2" key="1">
    <citation type="submission" date="2019-03" db="EMBL/GenBank/DDBJ databases">
        <title>Single cell metagenomics reveals metabolic interactions within the superorganism composed of flagellate Streblomastix strix and complex community of Bacteroidetes bacteria on its surface.</title>
        <authorList>
            <person name="Treitli S.C."/>
            <person name="Kolisko M."/>
            <person name="Husnik F."/>
            <person name="Keeling P."/>
            <person name="Hampl V."/>
        </authorList>
    </citation>
    <scope>NUCLEOTIDE SEQUENCE [LARGE SCALE GENOMIC DNA]</scope>
    <source>
        <strain evidence="1">ST1C</strain>
    </source>
</reference>
<accession>A0A5J4X3Z5</accession>
<comment type="caution">
    <text evidence="1">The sequence shown here is derived from an EMBL/GenBank/DDBJ whole genome shotgun (WGS) entry which is preliminary data.</text>
</comment>
<name>A0A5J4X3Z5_9EUKA</name>
<evidence type="ECO:0000313" key="2">
    <source>
        <dbReference type="Proteomes" id="UP000324800"/>
    </source>
</evidence>
<sequence length="145" mass="16690">MLRSVYASLINGSETQNQRMGAATWIDLPFFSGSNDGEKLFKQPLQARGLSYKDKLFVKCNRLKIFRQLSQESTMRFSSFAQVHGIPRTIDPFRPKPLFEQILQTIQYRRAIAAILVTEFNVARLAELHRATQFCASKDEFIQTI</sequence>
<dbReference type="AlphaFoldDB" id="A0A5J4X3Z5"/>
<gene>
    <name evidence="1" type="ORF">EZS28_002778</name>
</gene>
<proteinExistence type="predicted"/>